<accession>A0ABM4UQN6</accession>
<evidence type="ECO:0000313" key="2">
    <source>
        <dbReference type="RefSeq" id="XP_071909596.1"/>
    </source>
</evidence>
<dbReference type="CDD" id="cd00303">
    <property type="entry name" value="retropepsin_like"/>
    <property type="match status" value="1"/>
</dbReference>
<protein>
    <recommendedName>
        <fullName evidence="3">Aspartic peptidase DDI1-type domain-containing protein</fullName>
    </recommendedName>
</protein>
<evidence type="ECO:0000313" key="1">
    <source>
        <dbReference type="Proteomes" id="UP001652660"/>
    </source>
</evidence>
<dbReference type="PANTHER" id="PTHR33067">
    <property type="entry name" value="RNA-DIRECTED DNA POLYMERASE-RELATED"/>
    <property type="match status" value="1"/>
</dbReference>
<organism evidence="1 2">
    <name type="scientific">Coffea arabica</name>
    <name type="common">Arabian coffee</name>
    <dbReference type="NCBI Taxonomy" id="13443"/>
    <lineage>
        <taxon>Eukaryota</taxon>
        <taxon>Viridiplantae</taxon>
        <taxon>Streptophyta</taxon>
        <taxon>Embryophyta</taxon>
        <taxon>Tracheophyta</taxon>
        <taxon>Spermatophyta</taxon>
        <taxon>Magnoliopsida</taxon>
        <taxon>eudicotyledons</taxon>
        <taxon>Gunneridae</taxon>
        <taxon>Pentapetalae</taxon>
        <taxon>asterids</taxon>
        <taxon>lamiids</taxon>
        <taxon>Gentianales</taxon>
        <taxon>Rubiaceae</taxon>
        <taxon>Ixoroideae</taxon>
        <taxon>Gardenieae complex</taxon>
        <taxon>Bertiereae - Coffeeae clade</taxon>
        <taxon>Coffeeae</taxon>
        <taxon>Coffea</taxon>
    </lineage>
</organism>
<proteinExistence type="predicted"/>
<dbReference type="GeneID" id="140008657"/>
<dbReference type="PANTHER" id="PTHR33067:SF15">
    <property type="entry name" value="RNA-DIRECTED DNA POLYMERASE"/>
    <property type="match status" value="1"/>
</dbReference>
<evidence type="ECO:0008006" key="3">
    <source>
        <dbReference type="Google" id="ProtNLM"/>
    </source>
</evidence>
<dbReference type="RefSeq" id="XP_071909596.1">
    <property type="nucleotide sequence ID" value="XM_072053495.1"/>
</dbReference>
<reference evidence="2" key="1">
    <citation type="submission" date="2025-08" db="UniProtKB">
        <authorList>
            <consortium name="RefSeq"/>
        </authorList>
    </citation>
    <scope>IDENTIFICATION</scope>
    <source>
        <tissue evidence="2">Leaves</tissue>
    </source>
</reference>
<dbReference type="Proteomes" id="UP001652660">
    <property type="component" value="Chromosome 6c"/>
</dbReference>
<gene>
    <name evidence="2" type="primary">LOC140008657</name>
</gene>
<dbReference type="Gene3D" id="2.40.70.10">
    <property type="entry name" value="Acid Proteases"/>
    <property type="match status" value="1"/>
</dbReference>
<sequence length="265" mass="30094">MAIAINRLESQVYEKLPSQPELNLNNVNAMTLRSEKRIQGSELVIFKEKDEERIEKELEEEGRDNKDLKILPGSFITVKTNPPPFPNRLEKPKKQDKQKEILVMFRKMAINIPLLDAIKQVPKYAKCLKNLCINKKKLRGDEHIVVGENVSTILQRKLPPKCGDPNMFTIPCKIGHSKIKNAMLDLGVSINVMPKSIYDSLNLGSLKETEIIIQLTDRAFAYPDGVVEDVLVQVDGLIFSTDFYVLYMDDESAPNPSPILKYCPN</sequence>
<name>A0ABM4UQN6_COFAR</name>
<keyword evidence="1" id="KW-1185">Reference proteome</keyword>
<dbReference type="InterPro" id="IPR021109">
    <property type="entry name" value="Peptidase_aspartic_dom_sf"/>
</dbReference>